<keyword evidence="4" id="KW-0175">Coiled coil</keyword>
<feature type="repeat" description="TPR" evidence="3">
    <location>
        <begin position="306"/>
        <end position="339"/>
    </location>
</feature>
<dbReference type="AlphaFoldDB" id="A0A8S1VSN7"/>
<dbReference type="Pfam" id="PF13414">
    <property type="entry name" value="TPR_11"/>
    <property type="match status" value="3"/>
</dbReference>
<name>A0A8S1VSN7_9CILI</name>
<evidence type="ECO:0000256" key="4">
    <source>
        <dbReference type="SAM" id="Coils"/>
    </source>
</evidence>
<feature type="repeat" description="TPR" evidence="3">
    <location>
        <begin position="102"/>
        <end position="135"/>
    </location>
</feature>
<feature type="coiled-coil region" evidence="4">
    <location>
        <begin position="544"/>
        <end position="571"/>
    </location>
</feature>
<reference evidence="5" key="1">
    <citation type="submission" date="2021-01" db="EMBL/GenBank/DDBJ databases">
        <authorList>
            <consortium name="Genoscope - CEA"/>
            <person name="William W."/>
        </authorList>
    </citation>
    <scope>NUCLEOTIDE SEQUENCE</scope>
</reference>
<feature type="repeat" description="TPR" evidence="3">
    <location>
        <begin position="68"/>
        <end position="101"/>
    </location>
</feature>
<dbReference type="PROSITE" id="PS50005">
    <property type="entry name" value="TPR"/>
    <property type="match status" value="9"/>
</dbReference>
<dbReference type="Proteomes" id="UP000689195">
    <property type="component" value="Unassembled WGS sequence"/>
</dbReference>
<dbReference type="PANTHER" id="PTHR44858">
    <property type="entry name" value="TETRATRICOPEPTIDE REPEAT PROTEIN 6"/>
    <property type="match status" value="1"/>
</dbReference>
<feature type="repeat" description="TPR" evidence="3">
    <location>
        <begin position="170"/>
        <end position="203"/>
    </location>
</feature>
<dbReference type="InterPro" id="IPR019734">
    <property type="entry name" value="TPR_rpt"/>
</dbReference>
<gene>
    <name evidence="5" type="ORF">PPENT_87.1.T0710168</name>
</gene>
<keyword evidence="2 3" id="KW-0802">TPR repeat</keyword>
<dbReference type="PANTHER" id="PTHR44858:SF1">
    <property type="entry name" value="UDP-N-ACETYLGLUCOSAMINE--PEPTIDE N-ACETYLGLUCOSAMINYLTRANSFERASE SPINDLY-RELATED"/>
    <property type="match status" value="1"/>
</dbReference>
<evidence type="ECO:0000313" key="6">
    <source>
        <dbReference type="Proteomes" id="UP000689195"/>
    </source>
</evidence>
<evidence type="ECO:0000256" key="3">
    <source>
        <dbReference type="PROSITE-ProRule" id="PRU00339"/>
    </source>
</evidence>
<evidence type="ECO:0008006" key="7">
    <source>
        <dbReference type="Google" id="ProtNLM"/>
    </source>
</evidence>
<organism evidence="5 6">
    <name type="scientific">Paramecium pentaurelia</name>
    <dbReference type="NCBI Taxonomy" id="43138"/>
    <lineage>
        <taxon>Eukaryota</taxon>
        <taxon>Sar</taxon>
        <taxon>Alveolata</taxon>
        <taxon>Ciliophora</taxon>
        <taxon>Intramacronucleata</taxon>
        <taxon>Oligohymenophorea</taxon>
        <taxon>Peniculida</taxon>
        <taxon>Parameciidae</taxon>
        <taxon>Paramecium</taxon>
    </lineage>
</organism>
<feature type="repeat" description="TPR" evidence="3">
    <location>
        <begin position="374"/>
        <end position="407"/>
    </location>
</feature>
<feature type="repeat" description="TPR" evidence="3">
    <location>
        <begin position="340"/>
        <end position="373"/>
    </location>
</feature>
<dbReference type="SMART" id="SM00028">
    <property type="entry name" value="TPR"/>
    <property type="match status" value="10"/>
</dbReference>
<evidence type="ECO:0000256" key="2">
    <source>
        <dbReference type="ARBA" id="ARBA00022803"/>
    </source>
</evidence>
<dbReference type="PROSITE" id="PS50293">
    <property type="entry name" value="TPR_REGION"/>
    <property type="match status" value="6"/>
</dbReference>
<feature type="repeat" description="TPR" evidence="3">
    <location>
        <begin position="238"/>
        <end position="271"/>
    </location>
</feature>
<dbReference type="InterPro" id="IPR050498">
    <property type="entry name" value="Ycf3"/>
</dbReference>
<feature type="repeat" description="TPR" evidence="3">
    <location>
        <begin position="136"/>
        <end position="169"/>
    </location>
</feature>
<evidence type="ECO:0000256" key="1">
    <source>
        <dbReference type="ARBA" id="ARBA00022737"/>
    </source>
</evidence>
<feature type="repeat" description="TPR" evidence="3">
    <location>
        <begin position="204"/>
        <end position="237"/>
    </location>
</feature>
<accession>A0A8S1VSN7</accession>
<dbReference type="Pfam" id="PF13181">
    <property type="entry name" value="TPR_8"/>
    <property type="match status" value="1"/>
</dbReference>
<comment type="caution">
    <text evidence="5">The sequence shown here is derived from an EMBL/GenBank/DDBJ whole genome shotgun (WGS) entry which is preliminary data.</text>
</comment>
<proteinExistence type="predicted"/>
<evidence type="ECO:0000313" key="5">
    <source>
        <dbReference type="EMBL" id="CAD8179273.1"/>
    </source>
</evidence>
<dbReference type="EMBL" id="CAJJDO010000071">
    <property type="protein sequence ID" value="CAD8179273.1"/>
    <property type="molecule type" value="Genomic_DNA"/>
</dbReference>
<protein>
    <recommendedName>
        <fullName evidence="7">Tetratricopeptide repeat protein</fullName>
    </recommendedName>
</protein>
<dbReference type="OrthoDB" id="309930at2759"/>
<keyword evidence="1" id="KW-0677">Repeat</keyword>
<keyword evidence="6" id="KW-1185">Reference proteome</keyword>
<sequence>MKILVINPKHQMILIKLYNLIQIMHKPILIEAIYMKNLVINPEHQMTLIKQSDLIQIMHKPIIIEATTINLNILGKLYENIGDKSKALNDLNQAIQLNPNYAQAYSIRGNLYEKLGDKSKALNDYNQAIRFDPNNELSYINRGFLYQVIGQIERALFDYYSAIQLNPKYSQAYLNRGNIYKCILEIERAIYDFNQAIQLDPKNPKPYTNRGLLYSSFGEKEQALNDFNQAIKLNPIDAKAFVNRGNLYNSIGQNERALNDYNKAILLDPKWTKAYFIRGNLSKNFVKKEKPLNDLNQAIQLDQKDAIALTNRGYLYQSIGENEKAFSDYNKAIQIDPKYAKAYCNRGYLYQVINQNEKALYNYNQAIQIDPKDSTGYLYRGVLYSKIGQKEQLLSDYLQALSHSPNHPLILYNLGNFYFLVTDQDQQALEYLQKADNSLQSLSLSEIKKLLLSEKNIYYLKTQIDILKGLVEQILESKRIVQNLPTVNSTLIQIVQNYEKKIQDIKNEISPILSIPITQTIKHQIQIVQNNQLNQILQNVKKFKQELLQDYAKAIKDKDEQETQLNFIKEDRNILIHQDRNQIQVLLLEFNKPENVHKITYYQSLFWRLQNFLKVLQQISTDLLQINQNAVIEYNSEKVLNIVKNTSNIGSIPYIENAFQIINAALDHAIDQRNVSKFNTRVRILNQILNFFAINPQQLEIEVQMTAICLGDQQMPNVKQRKQTTFSQTVDELLIKESSTSGLFKDIYWICGIEDTFIILSYLEKNQEKILQEKRKKLRDIFENAVKSYCYLPQNKAENVDTGCSSTCQLI</sequence>
<dbReference type="Pfam" id="PF00515">
    <property type="entry name" value="TPR_1"/>
    <property type="match status" value="2"/>
</dbReference>